<evidence type="ECO:0000313" key="2">
    <source>
        <dbReference type="EMBL" id="MBS2552687.1"/>
    </source>
</evidence>
<organism evidence="2 3">
    <name type="scientific">Catenulispora pinistramenti</name>
    <dbReference type="NCBI Taxonomy" id="2705254"/>
    <lineage>
        <taxon>Bacteria</taxon>
        <taxon>Bacillati</taxon>
        <taxon>Actinomycetota</taxon>
        <taxon>Actinomycetes</taxon>
        <taxon>Catenulisporales</taxon>
        <taxon>Catenulisporaceae</taxon>
        <taxon>Catenulispora</taxon>
    </lineage>
</organism>
<dbReference type="SUPFAM" id="SSF48726">
    <property type="entry name" value="Immunoglobulin"/>
    <property type="match status" value="1"/>
</dbReference>
<protein>
    <submittedName>
        <fullName evidence="2">Ig domain-containing protein</fullName>
    </submittedName>
</protein>
<dbReference type="InterPro" id="IPR036179">
    <property type="entry name" value="Ig-like_dom_sf"/>
</dbReference>
<evidence type="ECO:0000256" key="1">
    <source>
        <dbReference type="SAM" id="MobiDB-lite"/>
    </source>
</evidence>
<comment type="caution">
    <text evidence="2">The sequence shown here is derived from an EMBL/GenBank/DDBJ whole genome shotgun (WGS) entry which is preliminary data.</text>
</comment>
<dbReference type="InterPro" id="IPR013783">
    <property type="entry name" value="Ig-like_fold"/>
</dbReference>
<sequence length="226" mass="21355">MICNAGTGWDGPTGVGTPNGVSGFAAGNTPPPPSNDFSVSLSPASGSVNPGSSATATVGTKVTAGSAVTVQLSASGLPSGASASFSPTSVSAGGSSTLTISTSGSTPAGTYPVTVTGSAGSTTHTATYSLTVNGSGGGGTVTVTDPGDQFGFVGFQSNSLQIQASDSKNLPLTFSATGLPPGLSISSSGDISGTPTTAGTYQVTVTATDSGGGSGKTAFGDTVYGF</sequence>
<reference evidence="2 3" key="1">
    <citation type="submission" date="2020-02" db="EMBL/GenBank/DDBJ databases">
        <title>Acidophilic actinobacteria isolated from forest soil.</title>
        <authorList>
            <person name="Golinska P."/>
        </authorList>
    </citation>
    <scope>NUCLEOTIDE SEQUENCE [LARGE SCALE GENOMIC DNA]</scope>
    <source>
        <strain evidence="2 3">NL8</strain>
    </source>
</reference>
<name>A0ABS5L2W5_9ACTN</name>
<dbReference type="InterPro" id="IPR015919">
    <property type="entry name" value="Cadherin-like_sf"/>
</dbReference>
<feature type="region of interest" description="Disordered" evidence="1">
    <location>
        <begin position="1"/>
        <end position="56"/>
    </location>
</feature>
<keyword evidence="3" id="KW-1185">Reference proteome</keyword>
<dbReference type="Pfam" id="PF05345">
    <property type="entry name" value="He_PIG"/>
    <property type="match status" value="1"/>
</dbReference>
<accession>A0ABS5L2W5</accession>
<dbReference type="Gene3D" id="2.60.40.10">
    <property type="entry name" value="Immunoglobulins"/>
    <property type="match status" value="2"/>
</dbReference>
<dbReference type="SUPFAM" id="SSF49313">
    <property type="entry name" value="Cadherin-like"/>
    <property type="match status" value="1"/>
</dbReference>
<evidence type="ECO:0000313" key="3">
    <source>
        <dbReference type="Proteomes" id="UP000730482"/>
    </source>
</evidence>
<proteinExistence type="predicted"/>
<feature type="compositionally biased region" description="Polar residues" evidence="1">
    <location>
        <begin position="35"/>
        <end position="51"/>
    </location>
</feature>
<dbReference type="EMBL" id="JAAFYZ010000203">
    <property type="protein sequence ID" value="MBS2552687.1"/>
    <property type="molecule type" value="Genomic_DNA"/>
</dbReference>
<dbReference type="Proteomes" id="UP000730482">
    <property type="component" value="Unassembled WGS sequence"/>
</dbReference>
<gene>
    <name evidence="2" type="ORF">KGQ19_38110</name>
</gene>